<evidence type="ECO:0000259" key="1">
    <source>
        <dbReference type="PROSITE" id="PS50994"/>
    </source>
</evidence>
<dbReference type="InterPro" id="IPR041588">
    <property type="entry name" value="Integrase_H2C2"/>
</dbReference>
<dbReference type="PANTHER" id="PTHR37984:SF15">
    <property type="entry name" value="INTEGRASE CATALYTIC DOMAIN-CONTAINING PROTEIN"/>
    <property type="match status" value="1"/>
</dbReference>
<evidence type="ECO:0000313" key="3">
    <source>
        <dbReference type="Proteomes" id="UP000683360"/>
    </source>
</evidence>
<dbReference type="AlphaFoldDB" id="A0A8S3R7J0"/>
<dbReference type="Pfam" id="PF22938">
    <property type="entry name" value="Integrase_p58_C"/>
    <property type="match status" value="1"/>
</dbReference>
<sequence>MPCKQCGFEQDWEKKLVRVNVVTQAPPIEVNEAAICINDGSDENKTLLVLQQEDENISLIKSWVLNGKKPLFKEIGECNYAVKSLWSQYETLKVDNGLLCKEQSTGGKLRVIVPMKERRVVLQQCHDNKTSGHLGIRKTLGRLKDRFYWPGMRRDVVAYITGCETCVRRKGPQKRKRAPMQIQRSGFPMERIAVDILGELPKTANDNKYILVIADYYTKWTESFPMENMEASTVANIIVTEIICRFGVPTLIHSDQGRQFESELFSEMCNLLQISKTRTTPYHPQSDGMVERFNSTLVKMLSAYVDEHHTNWDQLLPYVMMAYRTAVHETTGSTPNRMMMGREVATPVDIMYELPREVKSIPANKWVWELQERMEDAHQFVQNHVNREMLRQKQYHDKHLSWNKFNKNDKVFVFFPVRKLGQSPKFTSYWRGPFKVLKQYSDVTYLVNCGRKGRPQVIHVDRMRRCKDQRLLGEPLLGERLQGLEPSNQVSEMNDQAQVVDESAPIEFDFENRYETIEQDEHINLPRLRRERKPPTWLNDYVQD</sequence>
<dbReference type="Gene3D" id="3.30.420.10">
    <property type="entry name" value="Ribonuclease H-like superfamily/Ribonuclease H"/>
    <property type="match status" value="1"/>
</dbReference>
<dbReference type="GO" id="GO:0015074">
    <property type="term" value="P:DNA integration"/>
    <property type="evidence" value="ECO:0007669"/>
    <property type="project" value="InterPro"/>
</dbReference>
<dbReference type="EMBL" id="CAJPWZ010001018">
    <property type="protein sequence ID" value="CAG2205229.1"/>
    <property type="molecule type" value="Genomic_DNA"/>
</dbReference>
<dbReference type="Pfam" id="PF00665">
    <property type="entry name" value="rve"/>
    <property type="match status" value="1"/>
</dbReference>
<evidence type="ECO:0000313" key="2">
    <source>
        <dbReference type="EMBL" id="CAG2205229.1"/>
    </source>
</evidence>
<dbReference type="InterPro" id="IPR036397">
    <property type="entry name" value="RNaseH_sf"/>
</dbReference>
<organism evidence="2 3">
    <name type="scientific">Mytilus edulis</name>
    <name type="common">Blue mussel</name>
    <dbReference type="NCBI Taxonomy" id="6550"/>
    <lineage>
        <taxon>Eukaryota</taxon>
        <taxon>Metazoa</taxon>
        <taxon>Spiralia</taxon>
        <taxon>Lophotrochozoa</taxon>
        <taxon>Mollusca</taxon>
        <taxon>Bivalvia</taxon>
        <taxon>Autobranchia</taxon>
        <taxon>Pteriomorphia</taxon>
        <taxon>Mytilida</taxon>
        <taxon>Mytiloidea</taxon>
        <taxon>Mytilidae</taxon>
        <taxon>Mytilinae</taxon>
        <taxon>Mytilus</taxon>
    </lineage>
</organism>
<dbReference type="Gene3D" id="1.10.340.70">
    <property type="match status" value="1"/>
</dbReference>
<dbReference type="FunFam" id="3.30.420.10:FF:000032">
    <property type="entry name" value="Retrovirus-related Pol polyprotein from transposon 297-like Protein"/>
    <property type="match status" value="1"/>
</dbReference>
<dbReference type="InterPro" id="IPR054465">
    <property type="entry name" value="Integrase_p58-like_C"/>
</dbReference>
<dbReference type="Pfam" id="PF17921">
    <property type="entry name" value="Integrase_H2C2"/>
    <property type="match status" value="1"/>
</dbReference>
<dbReference type="SUPFAM" id="SSF53098">
    <property type="entry name" value="Ribonuclease H-like"/>
    <property type="match status" value="1"/>
</dbReference>
<dbReference type="InterPro" id="IPR001584">
    <property type="entry name" value="Integrase_cat-core"/>
</dbReference>
<protein>
    <recommendedName>
        <fullName evidence="1">Integrase catalytic domain-containing protein</fullName>
    </recommendedName>
</protein>
<reference evidence="2" key="1">
    <citation type="submission" date="2021-03" db="EMBL/GenBank/DDBJ databases">
        <authorList>
            <person name="Bekaert M."/>
        </authorList>
    </citation>
    <scope>NUCLEOTIDE SEQUENCE</scope>
</reference>
<dbReference type="InterPro" id="IPR050951">
    <property type="entry name" value="Retrovirus_Pol_polyprotein"/>
</dbReference>
<gene>
    <name evidence="2" type="ORF">MEDL_19619</name>
</gene>
<dbReference type="OrthoDB" id="1637540at2759"/>
<keyword evidence="3" id="KW-1185">Reference proteome</keyword>
<dbReference type="InterPro" id="IPR012337">
    <property type="entry name" value="RNaseH-like_sf"/>
</dbReference>
<proteinExistence type="predicted"/>
<dbReference type="PROSITE" id="PS50994">
    <property type="entry name" value="INTEGRASE"/>
    <property type="match status" value="1"/>
</dbReference>
<feature type="domain" description="Integrase catalytic" evidence="1">
    <location>
        <begin position="184"/>
        <end position="343"/>
    </location>
</feature>
<dbReference type="GO" id="GO:0003676">
    <property type="term" value="F:nucleic acid binding"/>
    <property type="evidence" value="ECO:0007669"/>
    <property type="project" value="InterPro"/>
</dbReference>
<accession>A0A8S3R7J0</accession>
<comment type="caution">
    <text evidence="2">The sequence shown here is derived from an EMBL/GenBank/DDBJ whole genome shotgun (WGS) entry which is preliminary data.</text>
</comment>
<dbReference type="PANTHER" id="PTHR37984">
    <property type="entry name" value="PROTEIN CBG26694"/>
    <property type="match status" value="1"/>
</dbReference>
<name>A0A8S3R7J0_MYTED</name>
<dbReference type="Proteomes" id="UP000683360">
    <property type="component" value="Unassembled WGS sequence"/>
</dbReference>
<dbReference type="FunFam" id="1.10.340.70:FF:000001">
    <property type="entry name" value="Retrovirus-related Pol polyprotein from transposon gypsy-like Protein"/>
    <property type="match status" value="1"/>
</dbReference>